<dbReference type="Gene3D" id="3.80.10.10">
    <property type="entry name" value="Ribonuclease Inhibitor"/>
    <property type="match status" value="4"/>
</dbReference>
<proteinExistence type="inferred from homology"/>
<evidence type="ECO:0000256" key="10">
    <source>
        <dbReference type="ARBA" id="ARBA00022989"/>
    </source>
</evidence>
<dbReference type="Pfam" id="PF00560">
    <property type="entry name" value="LRR_1"/>
    <property type="match status" value="6"/>
</dbReference>
<feature type="transmembrane region" description="Helical" evidence="15">
    <location>
        <begin position="575"/>
        <end position="601"/>
    </location>
</feature>
<keyword evidence="5 15" id="KW-0812">Transmembrane</keyword>
<keyword evidence="9 14" id="KW-0067">ATP-binding</keyword>
<feature type="transmembrane region" description="Helical" evidence="15">
    <location>
        <begin position="948"/>
        <end position="968"/>
    </location>
</feature>
<comment type="similarity">
    <text evidence="2">Belongs to the RLP family.</text>
</comment>
<keyword evidence="8 14" id="KW-0547">Nucleotide-binding</keyword>
<evidence type="ECO:0000256" key="6">
    <source>
        <dbReference type="ARBA" id="ARBA00022729"/>
    </source>
</evidence>
<dbReference type="FunFam" id="3.80.10.10:FF:000275">
    <property type="entry name" value="Leucine-rich repeat receptor-like protein kinase"/>
    <property type="match status" value="1"/>
</dbReference>
<evidence type="ECO:0000313" key="18">
    <source>
        <dbReference type="Proteomes" id="UP000436088"/>
    </source>
</evidence>
<evidence type="ECO:0000256" key="7">
    <source>
        <dbReference type="ARBA" id="ARBA00022737"/>
    </source>
</evidence>
<protein>
    <submittedName>
        <fullName evidence="17">Leucine-rich repeat receptor-like protein kinase</fullName>
    </submittedName>
</protein>
<feature type="domain" description="Protein kinase" evidence="16">
    <location>
        <begin position="653"/>
        <end position="934"/>
    </location>
</feature>
<dbReference type="Pfam" id="PF13855">
    <property type="entry name" value="LRR_8"/>
    <property type="match status" value="3"/>
</dbReference>
<dbReference type="CDD" id="cd14066">
    <property type="entry name" value="STKc_IRAK"/>
    <property type="match status" value="1"/>
</dbReference>
<dbReference type="InterPro" id="IPR050647">
    <property type="entry name" value="Plant_LRR-RLKs"/>
</dbReference>
<evidence type="ECO:0000256" key="2">
    <source>
        <dbReference type="ARBA" id="ARBA00009592"/>
    </source>
</evidence>
<evidence type="ECO:0000256" key="11">
    <source>
        <dbReference type="ARBA" id="ARBA00023136"/>
    </source>
</evidence>
<dbReference type="PANTHER" id="PTHR48056">
    <property type="entry name" value="LRR RECEPTOR-LIKE SERINE/THREONINE-PROTEIN KINASE-RELATED"/>
    <property type="match status" value="1"/>
</dbReference>
<dbReference type="InterPro" id="IPR001611">
    <property type="entry name" value="Leu-rich_rpt"/>
</dbReference>
<dbReference type="PANTHER" id="PTHR48056:SF39">
    <property type="entry name" value="PROTEIN KINASE DOMAIN-CONTAINING PROTEIN"/>
    <property type="match status" value="1"/>
</dbReference>
<evidence type="ECO:0000256" key="1">
    <source>
        <dbReference type="ARBA" id="ARBA00004479"/>
    </source>
</evidence>
<dbReference type="Gene3D" id="1.10.510.10">
    <property type="entry name" value="Transferase(Phosphotransferase) domain 1"/>
    <property type="match status" value="1"/>
</dbReference>
<dbReference type="GO" id="GO:0033612">
    <property type="term" value="F:receptor serine/threonine kinase binding"/>
    <property type="evidence" value="ECO:0007669"/>
    <property type="project" value="TreeGrafter"/>
</dbReference>
<evidence type="ECO:0000256" key="15">
    <source>
        <dbReference type="SAM" id="Phobius"/>
    </source>
</evidence>
<keyword evidence="12" id="KW-0675">Receptor</keyword>
<dbReference type="EMBL" id="VEPZ02001023">
    <property type="protein sequence ID" value="KAE8701509.1"/>
    <property type="molecule type" value="Genomic_DNA"/>
</dbReference>
<evidence type="ECO:0000256" key="12">
    <source>
        <dbReference type="ARBA" id="ARBA00023170"/>
    </source>
</evidence>
<dbReference type="Gene3D" id="3.30.200.20">
    <property type="entry name" value="Phosphorylase Kinase, domain 1"/>
    <property type="match status" value="1"/>
</dbReference>
<keyword evidence="7" id="KW-0677">Repeat</keyword>
<evidence type="ECO:0000256" key="8">
    <source>
        <dbReference type="ARBA" id="ARBA00022741"/>
    </source>
</evidence>
<dbReference type="InterPro" id="IPR017441">
    <property type="entry name" value="Protein_kinase_ATP_BS"/>
</dbReference>
<dbReference type="PROSITE" id="PS50011">
    <property type="entry name" value="PROTEIN_KINASE_DOM"/>
    <property type="match status" value="1"/>
</dbReference>
<dbReference type="SUPFAM" id="SSF52058">
    <property type="entry name" value="L domain-like"/>
    <property type="match status" value="2"/>
</dbReference>
<evidence type="ECO:0000313" key="17">
    <source>
        <dbReference type="EMBL" id="KAE8701509.1"/>
    </source>
</evidence>
<keyword evidence="18" id="KW-1185">Reference proteome</keyword>
<evidence type="ECO:0000256" key="5">
    <source>
        <dbReference type="ARBA" id="ARBA00022692"/>
    </source>
</evidence>
<dbReference type="Pfam" id="PF00069">
    <property type="entry name" value="Pkinase"/>
    <property type="match status" value="1"/>
</dbReference>
<dbReference type="FunFam" id="1.10.510.10:FF:000267">
    <property type="entry name" value="probable LRR receptor-like serine/threonine-protein kinase IRK"/>
    <property type="match status" value="1"/>
</dbReference>
<gene>
    <name evidence="17" type="ORF">F3Y22_tig00110547pilonHSYRG00075</name>
</gene>
<keyword evidence="4" id="KW-0433">Leucine-rich repeat</keyword>
<dbReference type="InterPro" id="IPR032675">
    <property type="entry name" value="LRR_dom_sf"/>
</dbReference>
<dbReference type="FunFam" id="3.80.10.10:FF:000317">
    <property type="entry name" value="Inactive leucine-rich repeat receptor-like protein kinase"/>
    <property type="match status" value="1"/>
</dbReference>
<dbReference type="GO" id="GO:0016020">
    <property type="term" value="C:membrane"/>
    <property type="evidence" value="ECO:0007669"/>
    <property type="project" value="UniProtKB-SubCell"/>
</dbReference>
<feature type="binding site" evidence="14">
    <location>
        <position position="683"/>
    </location>
    <ligand>
        <name>ATP</name>
        <dbReference type="ChEBI" id="CHEBI:30616"/>
    </ligand>
</feature>
<dbReference type="SMART" id="SM00369">
    <property type="entry name" value="LRR_TYP"/>
    <property type="match status" value="7"/>
</dbReference>
<evidence type="ECO:0000256" key="3">
    <source>
        <dbReference type="ARBA" id="ARBA00022553"/>
    </source>
</evidence>
<dbReference type="InterPro" id="IPR013210">
    <property type="entry name" value="LRR_N_plant-typ"/>
</dbReference>
<dbReference type="GO" id="GO:0004672">
    <property type="term" value="F:protein kinase activity"/>
    <property type="evidence" value="ECO:0007669"/>
    <property type="project" value="InterPro"/>
</dbReference>
<dbReference type="SUPFAM" id="SSF56112">
    <property type="entry name" value="Protein kinase-like (PK-like)"/>
    <property type="match status" value="1"/>
</dbReference>
<keyword evidence="6" id="KW-0732">Signal</keyword>
<sequence>MAICMGNNDDPSFQLNDDVLGLIVFKSGIEDPFSYLESWNEDDSSPCSWRFVQCSPFNGRVSEISLNGLGLSGKIGKGLQKLQYLKVLSLSHNHFNGSIDELGTIFTSLQSLNLSHNGFSGKIPDFLVMDSMNSLDLSGNFLTGPIPDGFFQTCSSLEFLSLAENLLEGPLPSTLSKCSKLNNLNLSKNQFSGTIEYLGFMNKLQTVHLSYNSFSGNIPEKALAAIDDLKELHLQGNLFTGPIPDSMQSLKSSISSINLSNNMFTGDFPQWIGNLSNLEHLDFSTNNLTGNLPSSIGNLKGLKQLKLSNNKLEGNIPPSLAYCFQLSAIDLRDNDFKGSIPPGLFQLQSLQDLDLSRNSLQGNITPEMGVFAKIQYLNLSWNNLRSRIPLEIGLFRNLTVLDLRNNGLIGGIPGDLCEAGNLGVLQLDGNSLTGPIPDEIGNCSSLYLLSLSHNSISGSIPISMSKLGKLKTLNLEHNELSGEIPQELGSLGNLLAVNISYNQLTGRLPTGSIFPSLDQSSLMGNLGLCSPLLKGPCKMNTPKPLVLDPDFYNDQMGDHRRRNESSSTTRFDHRMFFSVSAIIAISAAVLIVSGVIIISLLNVSARRRHAMVEAALESLCTSSTRSGSLPTGQLILFDSKLSPDGIDNPEFLLEKGSEIGEGVFGSVYKVSLGAQGRIMAIKKLVTSKIIEYPEDFDREVRVLSKARHPNLIALEGYYWTPHCQLLVTEYAPNGNLETKLHERLSSTPALSWSDRFKIILGTAKGLAHLHHSFRPPIIHYNMKPSNILLDENNNPKISDFGLARLLTKLEKHVINNRFQSAVGYVAPELACQSLRVNEKCDIYGFGVLILELVTGRWPVEYGEDNVVILIDHVRISLEQGNVLGCVDKSMADYPEDEVLPVLKLALVCTSQIPSSRPSITEVVQILQMEYHVRIVDRHISTMNYQINIVWWLVAVSGYNVGGVFVLLVKCFDCHDWNYLLVCAAEDKSRVADSTLTKSSSQTLEANEINCEGPESSFGDGTKKILVWNLVTGLMGEDRRTLECQMVIFLSK</sequence>
<dbReference type="AlphaFoldDB" id="A0A6A3AF98"/>
<dbReference type="Proteomes" id="UP000436088">
    <property type="component" value="Unassembled WGS sequence"/>
</dbReference>
<dbReference type="Pfam" id="PF08263">
    <property type="entry name" value="LRRNT_2"/>
    <property type="match status" value="1"/>
</dbReference>
<dbReference type="InterPro" id="IPR000719">
    <property type="entry name" value="Prot_kinase_dom"/>
</dbReference>
<evidence type="ECO:0000259" key="16">
    <source>
        <dbReference type="PROSITE" id="PS50011"/>
    </source>
</evidence>
<evidence type="ECO:0000256" key="4">
    <source>
        <dbReference type="ARBA" id="ARBA00022614"/>
    </source>
</evidence>
<dbReference type="InterPro" id="IPR003591">
    <property type="entry name" value="Leu-rich_rpt_typical-subtyp"/>
</dbReference>
<dbReference type="InterPro" id="IPR011009">
    <property type="entry name" value="Kinase-like_dom_sf"/>
</dbReference>
<dbReference type="PROSITE" id="PS00107">
    <property type="entry name" value="PROTEIN_KINASE_ATP"/>
    <property type="match status" value="1"/>
</dbReference>
<evidence type="ECO:0000256" key="9">
    <source>
        <dbReference type="ARBA" id="ARBA00022840"/>
    </source>
</evidence>
<keyword evidence="11 15" id="KW-0472">Membrane</keyword>
<accession>A0A6A3AF98</accession>
<comment type="caution">
    <text evidence="17">The sequence shown here is derived from an EMBL/GenBank/DDBJ whole genome shotgun (WGS) entry which is preliminary data.</text>
</comment>
<evidence type="ECO:0000256" key="14">
    <source>
        <dbReference type="PROSITE-ProRule" id="PRU10141"/>
    </source>
</evidence>
<keyword evidence="3" id="KW-0597">Phosphoprotein</keyword>
<comment type="subcellular location">
    <subcellularLocation>
        <location evidence="1">Membrane</location>
        <topology evidence="1">Single-pass type I membrane protein</topology>
    </subcellularLocation>
</comment>
<keyword evidence="10 15" id="KW-1133">Transmembrane helix</keyword>
<dbReference type="GO" id="GO:0005524">
    <property type="term" value="F:ATP binding"/>
    <property type="evidence" value="ECO:0007669"/>
    <property type="project" value="UniProtKB-UniRule"/>
</dbReference>
<name>A0A6A3AF98_HIBSY</name>
<organism evidence="17 18">
    <name type="scientific">Hibiscus syriacus</name>
    <name type="common">Rose of Sharon</name>
    <dbReference type="NCBI Taxonomy" id="106335"/>
    <lineage>
        <taxon>Eukaryota</taxon>
        <taxon>Viridiplantae</taxon>
        <taxon>Streptophyta</taxon>
        <taxon>Embryophyta</taxon>
        <taxon>Tracheophyta</taxon>
        <taxon>Spermatophyta</taxon>
        <taxon>Magnoliopsida</taxon>
        <taxon>eudicotyledons</taxon>
        <taxon>Gunneridae</taxon>
        <taxon>Pentapetalae</taxon>
        <taxon>rosids</taxon>
        <taxon>malvids</taxon>
        <taxon>Malvales</taxon>
        <taxon>Malvaceae</taxon>
        <taxon>Malvoideae</taxon>
        <taxon>Hibiscus</taxon>
    </lineage>
</organism>
<evidence type="ECO:0000256" key="13">
    <source>
        <dbReference type="ARBA" id="ARBA00023180"/>
    </source>
</evidence>
<keyword evidence="13" id="KW-0325">Glycoprotein</keyword>
<reference evidence="17" key="1">
    <citation type="submission" date="2019-09" db="EMBL/GenBank/DDBJ databases">
        <title>Draft genome information of white flower Hibiscus syriacus.</title>
        <authorList>
            <person name="Kim Y.-M."/>
        </authorList>
    </citation>
    <scope>NUCLEOTIDE SEQUENCE [LARGE SCALE GENOMIC DNA]</scope>
    <source>
        <strain evidence="17">YM2019G1</strain>
    </source>
</reference>